<gene>
    <name evidence="1" type="ORF">PoMZ_03791</name>
</gene>
<protein>
    <submittedName>
        <fullName evidence="1">Uncharacterized protein</fullName>
    </submittedName>
</protein>
<dbReference type="EMBL" id="CP034206">
    <property type="protein sequence ID" value="QBZ58833.1"/>
    <property type="molecule type" value="Genomic_DNA"/>
</dbReference>
<proteinExistence type="predicted"/>
<evidence type="ECO:0000313" key="1">
    <source>
        <dbReference type="EMBL" id="QBZ58833.1"/>
    </source>
</evidence>
<organism evidence="1 2">
    <name type="scientific">Pyricularia oryzae</name>
    <name type="common">Rice blast fungus</name>
    <name type="synonym">Magnaporthe oryzae</name>
    <dbReference type="NCBI Taxonomy" id="318829"/>
    <lineage>
        <taxon>Eukaryota</taxon>
        <taxon>Fungi</taxon>
        <taxon>Dikarya</taxon>
        <taxon>Ascomycota</taxon>
        <taxon>Pezizomycotina</taxon>
        <taxon>Sordariomycetes</taxon>
        <taxon>Sordariomycetidae</taxon>
        <taxon>Magnaporthales</taxon>
        <taxon>Pyriculariaceae</taxon>
        <taxon>Pyricularia</taxon>
    </lineage>
</organism>
<accession>A0A4P7N8L2</accession>
<name>A0A4P7N8L2_PYROR</name>
<dbReference type="Proteomes" id="UP000294847">
    <property type="component" value="Chromosome 3"/>
</dbReference>
<evidence type="ECO:0000313" key="2">
    <source>
        <dbReference type="Proteomes" id="UP000294847"/>
    </source>
</evidence>
<dbReference type="AlphaFoldDB" id="A0A4P7N8L2"/>
<sequence length="37" mass="4304">MYFHLEHMRSQNTLNLGVAYTRHDQVETGLWVSQPSG</sequence>
<reference evidence="1 2" key="1">
    <citation type="journal article" date="2019" name="Mol. Biol. Evol.">
        <title>Blast fungal genomes show frequent chromosomal changes, gene gains and losses, and effector gene turnover.</title>
        <authorList>
            <person name="Gomez Luciano L.B."/>
            <person name="Jason Tsai I."/>
            <person name="Chuma I."/>
            <person name="Tosa Y."/>
            <person name="Chen Y.H."/>
            <person name="Li J.Y."/>
            <person name="Li M.Y."/>
            <person name="Jade Lu M.Y."/>
            <person name="Nakayashiki H."/>
            <person name="Li W.H."/>
        </authorList>
    </citation>
    <scope>NUCLEOTIDE SEQUENCE [LARGE SCALE GENOMIC DNA]</scope>
    <source>
        <strain evidence="1">MZ5-1-6</strain>
    </source>
</reference>